<dbReference type="Proteomes" id="UP001596060">
    <property type="component" value="Unassembled WGS sequence"/>
</dbReference>
<dbReference type="RefSeq" id="WP_067253500.1">
    <property type="nucleotide sequence ID" value="NZ_JBHSLU010000057.1"/>
</dbReference>
<dbReference type="Gene3D" id="3.30.2310.20">
    <property type="entry name" value="RelE-like"/>
    <property type="match status" value="1"/>
</dbReference>
<reference evidence="4" key="1">
    <citation type="journal article" date="2019" name="Int. J. Syst. Evol. Microbiol.">
        <title>The Global Catalogue of Microorganisms (GCM) 10K type strain sequencing project: providing services to taxonomists for standard genome sequencing and annotation.</title>
        <authorList>
            <consortium name="The Broad Institute Genomics Platform"/>
            <consortium name="The Broad Institute Genome Sequencing Center for Infectious Disease"/>
            <person name="Wu L."/>
            <person name="Ma J."/>
        </authorList>
    </citation>
    <scope>NUCLEOTIDE SEQUENCE [LARGE SCALE GENOMIC DNA]</scope>
    <source>
        <strain evidence="4">CCUG 43117</strain>
    </source>
</reference>
<accession>A0ABW0P2R7</accession>
<organism evidence="3 4">
    <name type="scientific">Bosea massiliensis</name>
    <dbReference type="NCBI Taxonomy" id="151419"/>
    <lineage>
        <taxon>Bacteria</taxon>
        <taxon>Pseudomonadati</taxon>
        <taxon>Pseudomonadota</taxon>
        <taxon>Alphaproteobacteria</taxon>
        <taxon>Hyphomicrobiales</taxon>
        <taxon>Boseaceae</taxon>
        <taxon>Bosea</taxon>
    </lineage>
</organism>
<gene>
    <name evidence="3" type="ORF">ACFPN9_17130</name>
</gene>
<comment type="similarity">
    <text evidence="1">Belongs to the RelE toxin family.</text>
</comment>
<dbReference type="PANTHER" id="PTHR33755:SF6">
    <property type="entry name" value="PLASMID STABILIZATION SYSTEM PROTEIN"/>
    <property type="match status" value="1"/>
</dbReference>
<dbReference type="EMBL" id="JBHSLU010000057">
    <property type="protein sequence ID" value="MFC5506969.1"/>
    <property type="molecule type" value="Genomic_DNA"/>
</dbReference>
<keyword evidence="2" id="KW-1277">Toxin-antitoxin system</keyword>
<dbReference type="InterPro" id="IPR035093">
    <property type="entry name" value="RelE/ParE_toxin_dom_sf"/>
</dbReference>
<dbReference type="Pfam" id="PF05016">
    <property type="entry name" value="ParE_toxin"/>
    <property type="match status" value="1"/>
</dbReference>
<evidence type="ECO:0000256" key="2">
    <source>
        <dbReference type="ARBA" id="ARBA00022649"/>
    </source>
</evidence>
<sequence>MRVVYSRRALQNLAHHASIIAQDNPTAARDQVIRIRAAIDKLGGFPEMGRVGRIEGTREFPPTRTPFVVVYRVEAARIVIVRVLHGRQRYP</sequence>
<comment type="caution">
    <text evidence="3">The sequence shown here is derived from an EMBL/GenBank/DDBJ whole genome shotgun (WGS) entry which is preliminary data.</text>
</comment>
<dbReference type="InterPro" id="IPR007712">
    <property type="entry name" value="RelE/ParE_toxin"/>
</dbReference>
<evidence type="ECO:0000313" key="3">
    <source>
        <dbReference type="EMBL" id="MFC5506969.1"/>
    </source>
</evidence>
<evidence type="ECO:0000256" key="1">
    <source>
        <dbReference type="ARBA" id="ARBA00006226"/>
    </source>
</evidence>
<dbReference type="InterPro" id="IPR051803">
    <property type="entry name" value="TA_system_RelE-like_toxin"/>
</dbReference>
<name>A0ABW0P2R7_9HYPH</name>
<keyword evidence="4" id="KW-1185">Reference proteome</keyword>
<dbReference type="PANTHER" id="PTHR33755">
    <property type="entry name" value="TOXIN PARE1-RELATED"/>
    <property type="match status" value="1"/>
</dbReference>
<protein>
    <submittedName>
        <fullName evidence="3">Type II toxin-antitoxin system RelE/ParE family toxin</fullName>
    </submittedName>
</protein>
<proteinExistence type="inferred from homology"/>
<evidence type="ECO:0000313" key="4">
    <source>
        <dbReference type="Proteomes" id="UP001596060"/>
    </source>
</evidence>